<sequence>MDSNQIDTWLVLTRDGYDPSLPFVLDMETTHTTALFIHKSGEHIALISEKDVGSLETSLPYSKIVTYSNHLEEAFLDVFNLLNPKVLALNVSKYDHLYDGMSLGLYKWLEKVIHPTRLSEIEVSSEPILHQLRSVKSSTEIQAVKTAIKHTTDIFDEAFRQMSVGMSEKEIGQLFVEGMEKRGVTNGLGAPHDLPLVCIVRCGLAHRKPGDHIVEPGDIVIIDFSLRSQEGYVSDIARTCYFMKEDETTPPPDVERAFNAAIEAITASINTLTAGKKGYEVDAVGRTVIESKGYPTIRHSVGHQVGRATHDGGTILGPRKMPPRPQVEGVIQPGEIYAIEPTVIQDDGLPCMLIEENVLVTNNEPVVLSKRQLELVKIPYPVVNQR</sequence>
<evidence type="ECO:0000313" key="2">
    <source>
        <dbReference type="EMBL" id="MCF6138419.1"/>
    </source>
</evidence>
<dbReference type="Proteomes" id="UP001649381">
    <property type="component" value="Unassembled WGS sequence"/>
</dbReference>
<protein>
    <submittedName>
        <fullName evidence="2">M24 family metallopeptidase</fullName>
    </submittedName>
</protein>
<comment type="caution">
    <text evidence="2">The sequence shown here is derived from an EMBL/GenBank/DDBJ whole genome shotgun (WGS) entry which is preliminary data.</text>
</comment>
<reference evidence="2 3" key="1">
    <citation type="submission" date="2022-01" db="EMBL/GenBank/DDBJ databases">
        <title>Alkalihalobacillus sp. EGI L200015, a novel bacterium isolated from a salt lake sediment.</title>
        <authorList>
            <person name="Gao L."/>
            <person name="Fang B.-Z."/>
            <person name="Li W.-J."/>
        </authorList>
    </citation>
    <scope>NUCLEOTIDE SEQUENCE [LARGE SCALE GENOMIC DNA]</scope>
    <source>
        <strain evidence="2 3">KCTC 12718</strain>
    </source>
</reference>
<dbReference type="Gene3D" id="3.90.230.10">
    <property type="entry name" value="Creatinase/methionine aminopeptidase superfamily"/>
    <property type="match status" value="1"/>
</dbReference>
<accession>A0ABS9H3D0</accession>
<dbReference type="RefSeq" id="WP_236334890.1">
    <property type="nucleotide sequence ID" value="NZ_JAKIJS010000001.1"/>
</dbReference>
<gene>
    <name evidence="2" type="ORF">L2716_11830</name>
</gene>
<dbReference type="CDD" id="cd01066">
    <property type="entry name" value="APP_MetAP"/>
    <property type="match status" value="1"/>
</dbReference>
<feature type="domain" description="Peptidase M24" evidence="1">
    <location>
        <begin position="143"/>
        <end position="362"/>
    </location>
</feature>
<evidence type="ECO:0000259" key="1">
    <source>
        <dbReference type="Pfam" id="PF00557"/>
    </source>
</evidence>
<dbReference type="InterPro" id="IPR000994">
    <property type="entry name" value="Pept_M24"/>
</dbReference>
<dbReference type="InterPro" id="IPR050659">
    <property type="entry name" value="Peptidase_M24B"/>
</dbReference>
<dbReference type="PANTHER" id="PTHR46112:SF8">
    <property type="entry name" value="CYTOPLASMIC PEPTIDASE PEPQ-RELATED"/>
    <property type="match status" value="1"/>
</dbReference>
<evidence type="ECO:0000313" key="3">
    <source>
        <dbReference type="Proteomes" id="UP001649381"/>
    </source>
</evidence>
<dbReference type="PANTHER" id="PTHR46112">
    <property type="entry name" value="AMINOPEPTIDASE"/>
    <property type="match status" value="1"/>
</dbReference>
<keyword evidence="3" id="KW-1185">Reference proteome</keyword>
<dbReference type="Pfam" id="PF00557">
    <property type="entry name" value="Peptidase_M24"/>
    <property type="match status" value="1"/>
</dbReference>
<name>A0ABS9H3D0_9BACL</name>
<proteinExistence type="predicted"/>
<organism evidence="2 3">
    <name type="scientific">Pseudalkalibacillus berkeleyi</name>
    <dbReference type="NCBI Taxonomy" id="1069813"/>
    <lineage>
        <taxon>Bacteria</taxon>
        <taxon>Bacillati</taxon>
        <taxon>Bacillota</taxon>
        <taxon>Bacilli</taxon>
        <taxon>Bacillales</taxon>
        <taxon>Fictibacillaceae</taxon>
        <taxon>Pseudalkalibacillus</taxon>
    </lineage>
</organism>
<dbReference type="SUPFAM" id="SSF55920">
    <property type="entry name" value="Creatinase/aminopeptidase"/>
    <property type="match status" value="1"/>
</dbReference>
<dbReference type="InterPro" id="IPR036005">
    <property type="entry name" value="Creatinase/aminopeptidase-like"/>
</dbReference>
<dbReference type="EMBL" id="JAKIJS010000001">
    <property type="protein sequence ID" value="MCF6138419.1"/>
    <property type="molecule type" value="Genomic_DNA"/>
</dbReference>